<organism evidence="1 2">
    <name type="scientific">Aneurinibacillus soli</name>
    <dbReference type="NCBI Taxonomy" id="1500254"/>
    <lineage>
        <taxon>Bacteria</taxon>
        <taxon>Bacillati</taxon>
        <taxon>Bacillota</taxon>
        <taxon>Bacilli</taxon>
        <taxon>Bacillales</taxon>
        <taxon>Paenibacillaceae</taxon>
        <taxon>Aneurinibacillus group</taxon>
        <taxon>Aneurinibacillus</taxon>
    </lineage>
</organism>
<dbReference type="EMBL" id="AP017312">
    <property type="protein sequence ID" value="BAU27400.1"/>
    <property type="molecule type" value="Genomic_DNA"/>
</dbReference>
<keyword evidence="2" id="KW-1185">Reference proteome</keyword>
<evidence type="ECO:0000313" key="1">
    <source>
        <dbReference type="EMBL" id="BAU27400.1"/>
    </source>
</evidence>
<protein>
    <submittedName>
        <fullName evidence="1">Uncharacterized protein</fullName>
    </submittedName>
</protein>
<name>A0A0U4WF87_9BACL</name>
<accession>A0A0U4WF87</accession>
<dbReference type="KEGG" id="asoc:CB4_01574"/>
<evidence type="ECO:0000313" key="2">
    <source>
        <dbReference type="Proteomes" id="UP000217696"/>
    </source>
</evidence>
<reference evidence="1 2" key="1">
    <citation type="submission" date="2015-12" db="EMBL/GenBank/DDBJ databases">
        <title>Genome sequence of Aneurinibacillus soli.</title>
        <authorList>
            <person name="Lee J.S."/>
            <person name="Lee K.C."/>
            <person name="Kim K.K."/>
            <person name="Lee B.W."/>
        </authorList>
    </citation>
    <scope>NUCLEOTIDE SEQUENCE [LARGE SCALE GENOMIC DNA]</scope>
    <source>
        <strain evidence="1 2">CB4</strain>
    </source>
</reference>
<sequence>MKLVITGVFCPHLLRFIKENKVYYGIIIEGNKEKPERKHETDYKVGKGKHLFLP</sequence>
<dbReference type="AlphaFoldDB" id="A0A0U4WF87"/>
<gene>
    <name evidence="1" type="ORF">CB4_01574</name>
</gene>
<proteinExistence type="predicted"/>
<dbReference type="Proteomes" id="UP000217696">
    <property type="component" value="Chromosome"/>
</dbReference>